<dbReference type="SUPFAM" id="SSF52540">
    <property type="entry name" value="P-loop containing nucleoside triphosphate hydrolases"/>
    <property type="match status" value="1"/>
</dbReference>
<proteinExistence type="predicted"/>
<evidence type="ECO:0000313" key="2">
    <source>
        <dbReference type="EMBL" id="ADD28013.1"/>
    </source>
</evidence>
<sequence>MSRPEEMTPAQLLAFLDSLVAKSLALSLMIWGPPGIGKSSVVRQVAQKHGLPEPIDLRLSQLAPTDLRGLPVPENGVSRWWPPEFLPREEVHGPRGILFLDELNMAPPAVQGIAQQLILDRQVGAYRVPEGWFIWAAGNRKEDAASVYAMPAPLANRFLHLHVRPDLDAFTQYAVQNGLHPDILAFLRFRPQLLHQLHREEPAWPSPRSWEMASRLHEKGLPIAPAVGPGAAGEFEAFLRVLRQVPDLEAILEGKNPKPPRELSARYAAVVGLAQRVVEAGQVARAGEWLIQHNFLDELLYLFAFIVLERLERGVWLEAVQQSPGLNQFGQRYFRFATENTGWGSLW</sequence>
<dbReference type="InterPro" id="IPR027417">
    <property type="entry name" value="P-loop_NTPase"/>
</dbReference>
<dbReference type="Gene3D" id="3.40.50.300">
    <property type="entry name" value="P-loop containing nucleotide triphosphate hydrolases"/>
    <property type="match status" value="1"/>
</dbReference>
<evidence type="ECO:0000313" key="3">
    <source>
        <dbReference type="Proteomes" id="UP000006655"/>
    </source>
</evidence>
<accession>A0A806CMG0</accession>
<dbReference type="Proteomes" id="UP000006655">
    <property type="component" value="Chromosome"/>
</dbReference>
<dbReference type="OrthoDB" id="9808317at2"/>
<dbReference type="GO" id="GO:0005524">
    <property type="term" value="F:ATP binding"/>
    <property type="evidence" value="ECO:0007669"/>
    <property type="project" value="InterPro"/>
</dbReference>
<name>A0A806CMG0_MEIRD</name>
<keyword evidence="3" id="KW-1185">Reference proteome</keyword>
<dbReference type="GO" id="GO:0016887">
    <property type="term" value="F:ATP hydrolysis activity"/>
    <property type="evidence" value="ECO:0007669"/>
    <property type="project" value="InterPro"/>
</dbReference>
<dbReference type="AlphaFoldDB" id="A0A806CMG0"/>
<dbReference type="CDD" id="cd00009">
    <property type="entry name" value="AAA"/>
    <property type="match status" value="1"/>
</dbReference>
<feature type="domain" description="ATPase dynein-related AAA" evidence="1">
    <location>
        <begin position="28"/>
        <end position="123"/>
    </location>
</feature>
<reference evidence="2 3" key="1">
    <citation type="journal article" date="2010" name="Stand. Genomic Sci.">
        <title>Complete genome sequence of Meiothermus ruber type strain (21).</title>
        <authorList>
            <person name="Tindall B.J."/>
            <person name="Sikorski J."/>
            <person name="Lucas S."/>
            <person name="Goltsman E."/>
            <person name="Copeland A."/>
            <person name="Glavina Del Rio T."/>
            <person name="Nolan M."/>
            <person name="Tice H."/>
            <person name="Cheng J.F."/>
            <person name="Han C."/>
            <person name="Pitluck S."/>
            <person name="Liolios K."/>
            <person name="Ivanova N."/>
            <person name="Mavromatis K."/>
            <person name="Ovchinnikova G."/>
            <person name="Pati A."/>
            <person name="Fahnrich R."/>
            <person name="Goodwin L."/>
            <person name="Chen A."/>
            <person name="Palaniappan K."/>
            <person name="Land M."/>
            <person name="Hauser L."/>
            <person name="Chang Y.J."/>
            <person name="Jeffries C.D."/>
            <person name="Rohde M."/>
            <person name="Goker M."/>
            <person name="Woyke T."/>
            <person name="Bristow J."/>
            <person name="Eisen J.A."/>
            <person name="Markowitz V."/>
            <person name="Hugenholtz P."/>
            <person name="Kyrpides N.C."/>
            <person name="Klenk H.P."/>
            <person name="Lapidus A."/>
        </authorList>
    </citation>
    <scope>NUCLEOTIDE SEQUENCE [LARGE SCALE GENOMIC DNA]</scope>
    <source>
        <strain evidence="3">ATCC 35948 / DSM 1279 / VKM B-1258 / 21</strain>
    </source>
</reference>
<gene>
    <name evidence="2" type="ordered locus">Mrub_1251</name>
</gene>
<evidence type="ECO:0000259" key="1">
    <source>
        <dbReference type="Pfam" id="PF07728"/>
    </source>
</evidence>
<dbReference type="EMBL" id="CP001743">
    <property type="protein sequence ID" value="ADD28013.1"/>
    <property type="molecule type" value="Genomic_DNA"/>
</dbReference>
<protein>
    <submittedName>
        <fullName evidence="2">ATPase associated with various cellular activities AAA_3</fullName>
    </submittedName>
</protein>
<organism evidence="2 3">
    <name type="scientific">Meiothermus ruber (strain ATCC 35948 / DSM 1279 / VKM B-1258 / 21)</name>
    <name type="common">Thermus ruber</name>
    <dbReference type="NCBI Taxonomy" id="504728"/>
    <lineage>
        <taxon>Bacteria</taxon>
        <taxon>Thermotogati</taxon>
        <taxon>Deinococcota</taxon>
        <taxon>Deinococci</taxon>
        <taxon>Thermales</taxon>
        <taxon>Thermaceae</taxon>
        <taxon>Meiothermus</taxon>
    </lineage>
</organism>
<dbReference type="RefSeq" id="WP_013013532.1">
    <property type="nucleotide sequence ID" value="NC_013946.1"/>
</dbReference>
<dbReference type="InterPro" id="IPR011704">
    <property type="entry name" value="ATPase_dyneun-rel_AAA"/>
</dbReference>
<dbReference type="KEGG" id="mrb:Mrub_1251"/>
<dbReference type="Pfam" id="PF07728">
    <property type="entry name" value="AAA_5"/>
    <property type="match status" value="1"/>
</dbReference>